<comment type="caution">
    <text evidence="2">The sequence shown here is derived from an EMBL/GenBank/DDBJ whole genome shotgun (WGS) entry which is preliminary data.</text>
</comment>
<accession>A0A4Z1E3B5</accession>
<dbReference type="OrthoDB" id="4878398at2"/>
<evidence type="ECO:0008006" key="4">
    <source>
        <dbReference type="Google" id="ProtNLM"/>
    </source>
</evidence>
<dbReference type="EMBL" id="RHPJ01000002">
    <property type="protein sequence ID" value="TGO05649.1"/>
    <property type="molecule type" value="Genomic_DNA"/>
</dbReference>
<gene>
    <name evidence="2" type="ORF">SERN_1653</name>
</gene>
<evidence type="ECO:0000256" key="1">
    <source>
        <dbReference type="SAM" id="Phobius"/>
    </source>
</evidence>
<keyword evidence="1" id="KW-1133">Transmembrane helix</keyword>
<feature type="transmembrane region" description="Helical" evidence="1">
    <location>
        <begin position="12"/>
        <end position="35"/>
    </location>
</feature>
<proteinExistence type="predicted"/>
<keyword evidence="3" id="KW-1185">Reference proteome</keyword>
<feature type="transmembrane region" description="Helical" evidence="1">
    <location>
        <begin position="63"/>
        <end position="87"/>
    </location>
</feature>
<keyword evidence="1" id="KW-0472">Membrane</keyword>
<sequence>MRHTPARLNRTWLAVVGLVLLVLGVLALGLATGWWSSLLSGDVAEGLPGRDAPLAPDTSVFEAAWVAPAVAVVGVVLALACLGWLIAQIPRRHEAKDLRLHTSSLTGLTTCEPSVLTDAVAEQATSIAGVGSADAVLRGSARTPDLTLRLVVDDRADVGEVLRRADTVAAASAVTALDVRLARLGVLVDVQRTQRTHDRITV</sequence>
<name>A0A4Z1E3B5_9MICO</name>
<dbReference type="AlphaFoldDB" id="A0A4Z1E3B5"/>
<dbReference type="Proteomes" id="UP000297318">
    <property type="component" value="Unassembled WGS sequence"/>
</dbReference>
<organism evidence="2 3">
    <name type="scientific">Serinibacter arcticus</name>
    <dbReference type="NCBI Taxonomy" id="1655435"/>
    <lineage>
        <taxon>Bacteria</taxon>
        <taxon>Bacillati</taxon>
        <taxon>Actinomycetota</taxon>
        <taxon>Actinomycetes</taxon>
        <taxon>Micrococcales</taxon>
        <taxon>Beutenbergiaceae</taxon>
        <taxon>Serinibacter</taxon>
    </lineage>
</organism>
<reference evidence="2 3" key="1">
    <citation type="submission" date="2018-11" db="EMBL/GenBank/DDBJ databases">
        <title>Complete genome sequencing of the Actinobacteria Serinibacter sp. K3-2.</title>
        <authorList>
            <person name="Rakitin A.L."/>
            <person name="Beletsky A.V."/>
            <person name="Mardanov A.V."/>
            <person name="Ravin N.V."/>
            <person name="Gromova A.S."/>
            <person name="Filippova S.N."/>
            <person name="Gal'Chenko V.F."/>
        </authorList>
    </citation>
    <scope>NUCLEOTIDE SEQUENCE [LARGE SCALE GENOMIC DNA]</scope>
    <source>
        <strain evidence="2 3">K3-2</strain>
    </source>
</reference>
<keyword evidence="1" id="KW-0812">Transmembrane</keyword>
<protein>
    <recommendedName>
        <fullName evidence="4">Alkaline shock response membrane anchor protein AmaP</fullName>
    </recommendedName>
</protein>
<dbReference type="RefSeq" id="WP_135849618.1">
    <property type="nucleotide sequence ID" value="NZ_RHPJ01000002.1"/>
</dbReference>
<evidence type="ECO:0000313" key="2">
    <source>
        <dbReference type="EMBL" id="TGO05649.1"/>
    </source>
</evidence>
<evidence type="ECO:0000313" key="3">
    <source>
        <dbReference type="Proteomes" id="UP000297318"/>
    </source>
</evidence>